<proteinExistence type="predicted"/>
<feature type="domain" description="F-box" evidence="1">
    <location>
        <begin position="20"/>
        <end position="70"/>
    </location>
</feature>
<evidence type="ECO:0000313" key="2">
    <source>
        <dbReference type="EMBL" id="PCG67135.1"/>
    </source>
</evidence>
<evidence type="ECO:0000259" key="1">
    <source>
        <dbReference type="PROSITE" id="PS50181"/>
    </source>
</evidence>
<dbReference type="EMBL" id="NWSH01002994">
    <property type="protein sequence ID" value="PCG67135.1"/>
    <property type="molecule type" value="Genomic_DNA"/>
</dbReference>
<dbReference type="Pfam" id="PF12937">
    <property type="entry name" value="F-box-like"/>
    <property type="match status" value="1"/>
</dbReference>
<reference evidence="2" key="1">
    <citation type="submission" date="2017-09" db="EMBL/GenBank/DDBJ databases">
        <title>Contemporary evolution of a Lepidopteran species, Heliothis virescens, in response to modern agricultural practices.</title>
        <authorList>
            <person name="Fritz M.L."/>
            <person name="Deyonke A.M."/>
            <person name="Papanicolaou A."/>
            <person name="Micinski S."/>
            <person name="Westbrook J."/>
            <person name="Gould F."/>
        </authorList>
    </citation>
    <scope>NUCLEOTIDE SEQUENCE [LARGE SCALE GENOMIC DNA]</scope>
    <source>
        <strain evidence="2">HvINT-</strain>
        <tissue evidence="2">Whole body</tissue>
    </source>
</reference>
<dbReference type="AlphaFoldDB" id="A0A2A4J4X5"/>
<comment type="caution">
    <text evidence="2">The sequence shown here is derived from an EMBL/GenBank/DDBJ whole genome shotgun (WGS) entry which is preliminary data.</text>
</comment>
<protein>
    <recommendedName>
        <fullName evidence="1">F-box domain-containing protein</fullName>
    </recommendedName>
</protein>
<sequence length="203" mass="24106">MNDTALKPWRRASDHVKYLALSWELCPPEILCMILKNLNGKALLVCMAVSRRWKDIVMDYIECHDLWEKIVLEEMVNLGRTFQRKSTLNYKEILINSKLWHSVNEAQINLYYIYSSEDFIKMRVYKDNLILLMDNIISYFDIKEKKLRMLNDSPINLCDYCENDHMAAIMEQFEGYEADLRVYGKSHPDDYSFNESSLYIMNG</sequence>
<dbReference type="CDD" id="cd09917">
    <property type="entry name" value="F-box_SF"/>
    <property type="match status" value="1"/>
</dbReference>
<accession>A0A2A4J4X5</accession>
<dbReference type="SUPFAM" id="SSF81383">
    <property type="entry name" value="F-box domain"/>
    <property type="match status" value="1"/>
</dbReference>
<dbReference type="InterPro" id="IPR001810">
    <property type="entry name" value="F-box_dom"/>
</dbReference>
<gene>
    <name evidence="2" type="ORF">B5V51_6776</name>
</gene>
<organism evidence="2">
    <name type="scientific">Heliothis virescens</name>
    <name type="common">Tobacco budworm moth</name>
    <dbReference type="NCBI Taxonomy" id="7102"/>
    <lineage>
        <taxon>Eukaryota</taxon>
        <taxon>Metazoa</taxon>
        <taxon>Ecdysozoa</taxon>
        <taxon>Arthropoda</taxon>
        <taxon>Hexapoda</taxon>
        <taxon>Insecta</taxon>
        <taxon>Pterygota</taxon>
        <taxon>Neoptera</taxon>
        <taxon>Endopterygota</taxon>
        <taxon>Lepidoptera</taxon>
        <taxon>Glossata</taxon>
        <taxon>Ditrysia</taxon>
        <taxon>Noctuoidea</taxon>
        <taxon>Noctuidae</taxon>
        <taxon>Heliothinae</taxon>
        <taxon>Heliothis</taxon>
    </lineage>
</organism>
<dbReference type="Gene3D" id="1.20.1280.50">
    <property type="match status" value="1"/>
</dbReference>
<dbReference type="SMART" id="SM00256">
    <property type="entry name" value="FBOX"/>
    <property type="match status" value="1"/>
</dbReference>
<dbReference type="PROSITE" id="PS50181">
    <property type="entry name" value="FBOX"/>
    <property type="match status" value="1"/>
</dbReference>
<dbReference type="InterPro" id="IPR036047">
    <property type="entry name" value="F-box-like_dom_sf"/>
</dbReference>
<name>A0A2A4J4X5_HELVI</name>